<gene>
    <name evidence="4" type="ORF">NCTC12967_01306</name>
</gene>
<dbReference type="InterPro" id="IPR050902">
    <property type="entry name" value="ABC_Transporter_SBP"/>
</dbReference>
<keyword evidence="5" id="KW-1185">Reference proteome</keyword>
<evidence type="ECO:0000256" key="1">
    <source>
        <dbReference type="ARBA" id="ARBA00008814"/>
    </source>
</evidence>
<evidence type="ECO:0000259" key="3">
    <source>
        <dbReference type="PROSITE" id="PS50983"/>
    </source>
</evidence>
<dbReference type="PROSITE" id="PS50983">
    <property type="entry name" value="FE_B12_PBP"/>
    <property type="match status" value="1"/>
</dbReference>
<dbReference type="Proteomes" id="UP000273044">
    <property type="component" value="Chromosome"/>
</dbReference>
<evidence type="ECO:0000256" key="2">
    <source>
        <dbReference type="SAM" id="SignalP"/>
    </source>
</evidence>
<dbReference type="PANTHER" id="PTHR30535:SF34">
    <property type="entry name" value="MOLYBDATE-BINDING PROTEIN MOLA"/>
    <property type="match status" value="1"/>
</dbReference>
<evidence type="ECO:0000313" key="5">
    <source>
        <dbReference type="Proteomes" id="UP000273044"/>
    </source>
</evidence>
<proteinExistence type="inferred from homology"/>
<dbReference type="SUPFAM" id="SSF53807">
    <property type="entry name" value="Helical backbone' metal receptor"/>
    <property type="match status" value="1"/>
</dbReference>
<keyword evidence="2" id="KW-0732">Signal</keyword>
<dbReference type="AlphaFoldDB" id="A0A3S4UUD2"/>
<dbReference type="GeneID" id="64406780"/>
<feature type="domain" description="Fe/B12 periplasmic-binding" evidence="3">
    <location>
        <begin position="62"/>
        <end position="329"/>
    </location>
</feature>
<dbReference type="InterPro" id="IPR002491">
    <property type="entry name" value="ABC_transptr_periplasmic_BD"/>
</dbReference>
<comment type="similarity">
    <text evidence="1">Belongs to the bacterial solute-binding protein 8 family.</text>
</comment>
<reference evidence="4 5" key="1">
    <citation type="submission" date="2018-12" db="EMBL/GenBank/DDBJ databases">
        <authorList>
            <consortium name="Pathogen Informatics"/>
        </authorList>
    </citation>
    <scope>NUCLEOTIDE SEQUENCE [LARGE SCALE GENOMIC DNA]</scope>
    <source>
        <strain evidence="4 5">NCTC12967</strain>
    </source>
</reference>
<dbReference type="PROSITE" id="PS51257">
    <property type="entry name" value="PROKAR_LIPOPROTEIN"/>
    <property type="match status" value="1"/>
</dbReference>
<name>A0A3S4UUD2_9ACTN</name>
<dbReference type="Gene3D" id="1.20.58.2180">
    <property type="match status" value="1"/>
</dbReference>
<feature type="chain" id="PRO_5039434870" evidence="2">
    <location>
        <begin position="30"/>
        <end position="366"/>
    </location>
</feature>
<dbReference type="RefSeq" id="WP_061787037.1">
    <property type="nucleotide sequence ID" value="NZ_CAUVFS010000001.1"/>
</dbReference>
<evidence type="ECO:0000313" key="4">
    <source>
        <dbReference type="EMBL" id="VEH70023.1"/>
    </source>
</evidence>
<dbReference type="EMBL" id="LR134406">
    <property type="protein sequence ID" value="VEH70023.1"/>
    <property type="molecule type" value="Genomic_DNA"/>
</dbReference>
<protein>
    <submittedName>
        <fullName evidence="4">ABC-type Fe3+-citrate transport system, periplasmic component</fullName>
    </submittedName>
</protein>
<sequence>MKTQWKPLFAGLVALATLLTGCSSGPAQTTGSQTPAVSASGGPLSFKDMGGRDTELAAPANLAFGAGPPATVMIYTFGADKLAGWNTKVTEQVSRYITPEAAALPVLGRANGKDGTFNAETLLGHGVNVILDAGEVSAEYAKIDDDLEQQSGIQVVQLSTEFQKLPESYRMMGRIFGDDARGEQLASYIERINAELARGSATITDKQRVSVYYATGDAGLSTAGSKNIHAQVIDVIGARNVYGTAEKASSRVDVNAEQLLTWDPDWIIAMPGKGGTDLVSSDAFKPLRAVSQGNVLISPQAPWAWMDGPPSVNQVIGAVWAAETIYPDVYNFDLQKEVKEFYSLFYHHELTDSELNEILAGAGRRN</sequence>
<organism evidence="4 5">
    <name type="scientific">Arachnia propionica</name>
    <dbReference type="NCBI Taxonomy" id="1750"/>
    <lineage>
        <taxon>Bacteria</taxon>
        <taxon>Bacillati</taxon>
        <taxon>Actinomycetota</taxon>
        <taxon>Actinomycetes</taxon>
        <taxon>Propionibacteriales</taxon>
        <taxon>Propionibacteriaceae</taxon>
        <taxon>Arachnia</taxon>
    </lineage>
</organism>
<accession>A0A3S4UUD2</accession>
<dbReference type="PANTHER" id="PTHR30535">
    <property type="entry name" value="VITAMIN B12-BINDING PROTEIN"/>
    <property type="match status" value="1"/>
</dbReference>
<dbReference type="Pfam" id="PF01497">
    <property type="entry name" value="Peripla_BP_2"/>
    <property type="match status" value="1"/>
</dbReference>
<dbReference type="Gene3D" id="3.40.50.1980">
    <property type="entry name" value="Nitrogenase molybdenum iron protein domain"/>
    <property type="match status" value="2"/>
</dbReference>
<feature type="signal peptide" evidence="2">
    <location>
        <begin position="1"/>
        <end position="29"/>
    </location>
</feature>